<feature type="compositionally biased region" description="Polar residues" evidence="2">
    <location>
        <begin position="1723"/>
        <end position="1743"/>
    </location>
</feature>
<feature type="region of interest" description="Disordered" evidence="2">
    <location>
        <begin position="1004"/>
        <end position="1023"/>
    </location>
</feature>
<feature type="region of interest" description="Disordered" evidence="2">
    <location>
        <begin position="1723"/>
        <end position="2093"/>
    </location>
</feature>
<feature type="region of interest" description="Disordered" evidence="2">
    <location>
        <begin position="215"/>
        <end position="294"/>
    </location>
</feature>
<feature type="compositionally biased region" description="Low complexity" evidence="2">
    <location>
        <begin position="54"/>
        <end position="64"/>
    </location>
</feature>
<dbReference type="STRING" id="105231.A0A1Y1HLT7"/>
<sequence>MNYRAGTRAPSAWAAPRGEAEPDAFELQAASLAPLTAAILKARRGSPEPRYKSRPQSSHSQRSRGNANGGFFSGLSSQPSAGGNLWSAPHRSSGGVRSGQLGDGGVPTTALEESIARLNVLQSRLKRGAGEPASERASGGSLRRGLLSPPTRKDDVSSAEAAVASQRKASLRDEIQSAERALNRGVQKAAFTTPEGEVKRVIRVDEAPRPLSAARGINRAPIDGNVGPISGHDYPPFSKQDVRRHSIGPLPEAPRGSSDAANRRHSSDGGRPASAKTDAAYPGPYPSFDSRGVQDSAEVSFGQEARTPGLSQSWTGQRILWSTQVSRGDSLAEGSGEKRVAATEGNAERQRPISYPDGVLSQSLTGSTTGGSLDSLQARVSSLEAERGPLEGRLYEAIGRMSASMERAFQQRVERLEATMHDAVAEAVAFLGKKATADARSEIEKASADAQMAIDKKLGPAGMERLARRAVWLVGGKMGARATALEAKAARALTVAKRTESQLRQLEATHKLSDGHVSHLTAKIKKLKKDQLEAAGPAGGAPACGCAGLCKGLSEGLESVENEVAGLRTAADRREHDTQRNENGMLRKFEELRGERRGGKAEEQFAVLARRVEELEQELGCKTEAEQALQRNGELVAELRKRIDVVELAQPADKAIDEMTRSQRRTEGELSRLQVEFRSEMVEAGKRNDRNVRAELAKARQDIVGEISATLERERESVRRTVVEEVADRTAELAESVRRIADRQGKAEADSTRRAEALEDRLKALQTKLGAEVDVKLADLRNANGTGKEVEKLRECVEALQSVSDETTERLAEAEEGLEGAKAAATEGLEGLRGRVKGLEERVLESIAVAQRGREEGIANTGDLQEGLNSLRGAVVALEAAAAAAEQNPERLESFQKELERLQQTVQKLEGSASAKAALGVDALQAELDGVKASVTGLEESLSQVKGNAGLETEALRNELSKTGATVAALDAFASEMAAEATLERSGSAEARKLLEKRLEDLTERVNKSEQKSDGTDSDGVHSLRTDVDGLADGVKVLQADVARVSDGVNTLRTDLGGVSDSADCMRTELDVLKEVLLQLENKVNEASSKKEVSKGGDAGGSLRDDVAALRSHVAGLEASVQEARSAEVEAAGSKESLEDFATRVGYLESAVEEVRARKSSGDVAEKQRELREEFEKLKASVEAMSANGKVGTDGSFLEVCERFEGLEARVAAAAASRESFGSKASVEELRDRLEELEGLGDLVESVKAELGDLRDRQNEGLNSLRGDVACMEGAVKEVREKLEDVGGTEKLEQGTGQNLTGISERLEGIEAGLGELRGREEENEGRLGGLQEQVGELAESVEDAQRKGAERARGLEERVAKMVEEGKGVEEELEAKISELRDRVARLGSSVEALAEQRKDGEAAERERTADLRVKLIENEADGLKQAVEVRRQQQTESAGTLDSVRKQVGNLLVRLSDGSSCPLHNSVEELKERNAEMDHSLEEVRLKMEGMEDDLRRQIGGGHVEQQVERLALAVGKLAETCARDHEALAAGICRHHGGQGVGINMTSIDDEVHGEVSRGSTAADRENRNEADWSVETDGESFSKRGNLVGGLFQGETADSQGSPAAPEAEPGDPSQAQSWDDIGAQLATVRQSLSGKVVSGTGIGVGSGTFFAAAWATAQSEAGLNPLYELGAGPAGKVPGKLPIGRFEEEGLEAGARAVAAAPPPLLLMHENLLYQTPISPPSNATSPADVTMTSTFGSRGNAKPVDPAQTSETGVSGSSGASAPSSGLSAPSSGVPASGTHVPRRPPSLKLDALPGIVPSDLALRPKSPLGRKSRAQAGFSDRDWTEPPKSAVEVPASLPFARDSLSYLTSPVSPGGGTPSGTRTEFRERKGWAGANPEKAPSPVCPSPGVANEFLDPKELTPSPSPADTGSGKPADFEERTETATGRSRRGRGSPGSDHSRDSLEGENDVSVLPNDVSGGPPSPGSSRVGGQSPTAGLKARGQIESDPANEPGKGDFGKGFDGDVPSASSAADVRESANALPGLSARQSPRPDSASRYGRGKDSGDLSDSQSDVSDHDVDVGEEEIREEMDDWDLGVEGLEDVLGSD</sequence>
<evidence type="ECO:0000256" key="1">
    <source>
        <dbReference type="SAM" id="Coils"/>
    </source>
</evidence>
<dbReference type="Gene3D" id="1.10.287.1490">
    <property type="match status" value="2"/>
</dbReference>
<dbReference type="Proteomes" id="UP000054558">
    <property type="component" value="Unassembled WGS sequence"/>
</dbReference>
<evidence type="ECO:0000313" key="4">
    <source>
        <dbReference type="Proteomes" id="UP000054558"/>
    </source>
</evidence>
<feature type="region of interest" description="Disordered" evidence="2">
    <location>
        <begin position="38"/>
        <end position="107"/>
    </location>
</feature>
<dbReference type="EMBL" id="DF236982">
    <property type="protein sequence ID" value="GAQ79595.1"/>
    <property type="molecule type" value="Genomic_DNA"/>
</dbReference>
<organism evidence="3 4">
    <name type="scientific">Klebsormidium nitens</name>
    <name type="common">Green alga</name>
    <name type="synonym">Ulothrix nitens</name>
    <dbReference type="NCBI Taxonomy" id="105231"/>
    <lineage>
        <taxon>Eukaryota</taxon>
        <taxon>Viridiplantae</taxon>
        <taxon>Streptophyta</taxon>
        <taxon>Klebsormidiophyceae</taxon>
        <taxon>Klebsormidiales</taxon>
        <taxon>Klebsormidiaceae</taxon>
        <taxon>Klebsormidium</taxon>
    </lineage>
</organism>
<keyword evidence="1" id="KW-0175">Coiled coil</keyword>
<feature type="region of interest" description="Disordered" evidence="2">
    <location>
        <begin position="126"/>
        <end position="159"/>
    </location>
</feature>
<accession>A0A1Y1HLT7</accession>
<feature type="coiled-coil region" evidence="1">
    <location>
        <begin position="557"/>
        <end position="676"/>
    </location>
</feature>
<feature type="region of interest" description="Disordered" evidence="2">
    <location>
        <begin position="326"/>
        <end position="359"/>
    </location>
</feature>
<evidence type="ECO:0000313" key="3">
    <source>
        <dbReference type="EMBL" id="GAQ79595.1"/>
    </source>
</evidence>
<protein>
    <submittedName>
        <fullName evidence="3">Uncharacterized protein</fullName>
    </submittedName>
</protein>
<feature type="region of interest" description="Disordered" evidence="2">
    <location>
        <begin position="1"/>
        <end position="22"/>
    </location>
</feature>
<feature type="coiled-coil region" evidence="1">
    <location>
        <begin position="868"/>
        <end position="941"/>
    </location>
</feature>
<keyword evidence="4" id="KW-1185">Reference proteome</keyword>
<feature type="coiled-coil region" evidence="1">
    <location>
        <begin position="797"/>
        <end position="842"/>
    </location>
</feature>
<name>A0A1Y1HLT7_KLENI</name>
<proteinExistence type="predicted"/>
<feature type="coiled-coil region" evidence="1">
    <location>
        <begin position="1469"/>
        <end position="1496"/>
    </location>
</feature>
<feature type="compositionally biased region" description="Low complexity" evidence="2">
    <location>
        <begin position="1971"/>
        <end position="1980"/>
    </location>
</feature>
<dbReference type="PANTHER" id="PTHR45615">
    <property type="entry name" value="MYOSIN HEAVY CHAIN, NON-MUSCLE"/>
    <property type="match status" value="1"/>
</dbReference>
<feature type="coiled-coil region" evidence="1">
    <location>
        <begin position="1328"/>
        <end position="1398"/>
    </location>
</feature>
<evidence type="ECO:0000256" key="2">
    <source>
        <dbReference type="SAM" id="MobiDB-lite"/>
    </source>
</evidence>
<feature type="compositionally biased region" description="Acidic residues" evidence="2">
    <location>
        <begin position="2067"/>
        <end position="2087"/>
    </location>
</feature>
<dbReference type="PANTHER" id="PTHR45615:SF80">
    <property type="entry name" value="GRIP DOMAIN-CONTAINING PROTEIN"/>
    <property type="match status" value="1"/>
</dbReference>
<feature type="compositionally biased region" description="Basic and acidic residues" evidence="2">
    <location>
        <begin position="1999"/>
        <end position="2008"/>
    </location>
</feature>
<feature type="compositionally biased region" description="Basic and acidic residues" evidence="2">
    <location>
        <begin position="335"/>
        <end position="351"/>
    </location>
</feature>
<feature type="region of interest" description="Disordered" evidence="2">
    <location>
        <begin position="1557"/>
        <end position="1622"/>
    </location>
</feature>
<feature type="coiled-coil region" evidence="1">
    <location>
        <begin position="1063"/>
        <end position="1090"/>
    </location>
</feature>
<feature type="coiled-coil region" evidence="1">
    <location>
        <begin position="161"/>
        <end position="188"/>
    </location>
</feature>
<gene>
    <name evidence="3" type="ORF">KFL_000330410</name>
</gene>
<reference evidence="3 4" key="1">
    <citation type="journal article" date="2014" name="Nat. Commun.">
        <title>Klebsormidium flaccidum genome reveals primary factors for plant terrestrial adaptation.</title>
        <authorList>
            <person name="Hori K."/>
            <person name="Maruyama F."/>
            <person name="Fujisawa T."/>
            <person name="Togashi T."/>
            <person name="Yamamoto N."/>
            <person name="Seo M."/>
            <person name="Sato S."/>
            <person name="Yamada T."/>
            <person name="Mori H."/>
            <person name="Tajima N."/>
            <person name="Moriyama T."/>
            <person name="Ikeuchi M."/>
            <person name="Watanabe M."/>
            <person name="Wada H."/>
            <person name="Kobayashi K."/>
            <person name="Saito M."/>
            <person name="Masuda T."/>
            <person name="Sasaki-Sekimoto Y."/>
            <person name="Mashiguchi K."/>
            <person name="Awai K."/>
            <person name="Shimojima M."/>
            <person name="Masuda S."/>
            <person name="Iwai M."/>
            <person name="Nobusawa T."/>
            <person name="Narise T."/>
            <person name="Kondo S."/>
            <person name="Saito H."/>
            <person name="Sato R."/>
            <person name="Murakawa M."/>
            <person name="Ihara Y."/>
            <person name="Oshima-Yamada Y."/>
            <person name="Ohtaka K."/>
            <person name="Satoh M."/>
            <person name="Sonobe K."/>
            <person name="Ishii M."/>
            <person name="Ohtani R."/>
            <person name="Kanamori-Sato M."/>
            <person name="Honoki R."/>
            <person name="Miyazaki D."/>
            <person name="Mochizuki H."/>
            <person name="Umetsu J."/>
            <person name="Higashi K."/>
            <person name="Shibata D."/>
            <person name="Kamiya Y."/>
            <person name="Sato N."/>
            <person name="Nakamura Y."/>
            <person name="Tabata S."/>
            <person name="Ida S."/>
            <person name="Kurokawa K."/>
            <person name="Ohta H."/>
        </authorList>
    </citation>
    <scope>NUCLEOTIDE SEQUENCE [LARGE SCALE GENOMIC DNA]</scope>
    <source>
        <strain evidence="3 4">NIES-2285</strain>
    </source>
</reference>
<feature type="compositionally biased region" description="Low complexity" evidence="2">
    <location>
        <begin position="1759"/>
        <end position="1784"/>
    </location>
</feature>
<dbReference type="OMA" id="NENHADV"/>